<proteinExistence type="predicted"/>
<reference evidence="1 2" key="1">
    <citation type="submission" date="2021-06" db="EMBL/GenBank/DDBJ databases">
        <title>Chromosome-level genome assembly of the red-tail catfish (Hemibagrus wyckioides).</title>
        <authorList>
            <person name="Shao F."/>
        </authorList>
    </citation>
    <scope>NUCLEOTIDE SEQUENCE [LARGE SCALE GENOMIC DNA]</scope>
    <source>
        <strain evidence="1">EC202008001</strain>
        <tissue evidence="1">Blood</tissue>
    </source>
</reference>
<evidence type="ECO:0000313" key="1">
    <source>
        <dbReference type="EMBL" id="KAG7315450.1"/>
    </source>
</evidence>
<dbReference type="Proteomes" id="UP000824219">
    <property type="component" value="Linkage Group LG27"/>
</dbReference>
<sequence>MEGDEGGSDKDRYVQTCGRGHIKVVNTFQFGRSSGICVVKLDVYRLDRPAVFCDGKRKTEYCEIEQKEKMAQNLTDVG</sequence>
<name>A0A9D3N6M7_9TELE</name>
<gene>
    <name evidence="1" type="ORF">KOW79_021538</name>
</gene>
<evidence type="ECO:0000313" key="2">
    <source>
        <dbReference type="Proteomes" id="UP000824219"/>
    </source>
</evidence>
<dbReference type="EMBL" id="JAHKSW010000027">
    <property type="protein sequence ID" value="KAG7315450.1"/>
    <property type="molecule type" value="Genomic_DNA"/>
</dbReference>
<keyword evidence="2" id="KW-1185">Reference proteome</keyword>
<dbReference type="AlphaFoldDB" id="A0A9D3N6M7"/>
<accession>A0A9D3N6M7</accession>
<comment type="caution">
    <text evidence="1">The sequence shown here is derived from an EMBL/GenBank/DDBJ whole genome shotgun (WGS) entry which is preliminary data.</text>
</comment>
<organism evidence="1 2">
    <name type="scientific">Hemibagrus wyckioides</name>
    <dbReference type="NCBI Taxonomy" id="337641"/>
    <lineage>
        <taxon>Eukaryota</taxon>
        <taxon>Metazoa</taxon>
        <taxon>Chordata</taxon>
        <taxon>Craniata</taxon>
        <taxon>Vertebrata</taxon>
        <taxon>Euteleostomi</taxon>
        <taxon>Actinopterygii</taxon>
        <taxon>Neopterygii</taxon>
        <taxon>Teleostei</taxon>
        <taxon>Ostariophysi</taxon>
        <taxon>Siluriformes</taxon>
        <taxon>Bagridae</taxon>
        <taxon>Hemibagrus</taxon>
    </lineage>
</organism>
<protein>
    <submittedName>
        <fullName evidence="1">Uncharacterized protein</fullName>
    </submittedName>
</protein>